<dbReference type="InterPro" id="IPR032675">
    <property type="entry name" value="LRR_dom_sf"/>
</dbReference>
<evidence type="ECO:0000256" key="3">
    <source>
        <dbReference type="SAM" id="SignalP"/>
    </source>
</evidence>
<dbReference type="SMART" id="SM00365">
    <property type="entry name" value="LRR_SD22"/>
    <property type="match status" value="13"/>
</dbReference>
<dbReference type="RefSeq" id="WP_117324133.1">
    <property type="nucleotide sequence ID" value="NZ_QVTD01000017.1"/>
</dbReference>
<dbReference type="InterPro" id="IPR050836">
    <property type="entry name" value="SDS22/Internalin_LRR"/>
</dbReference>
<dbReference type="PANTHER" id="PTHR46652:SF3">
    <property type="entry name" value="LEUCINE-RICH REPEAT-CONTAINING PROTEIN 9"/>
    <property type="match status" value="1"/>
</dbReference>
<dbReference type="Proteomes" id="UP000262939">
    <property type="component" value="Unassembled WGS sequence"/>
</dbReference>
<feature type="chain" id="PRO_5038686253" description="Leucine-rich repeat domain-containing protein" evidence="3">
    <location>
        <begin position="21"/>
        <end position="1009"/>
    </location>
</feature>
<dbReference type="EMBL" id="QVTD01000017">
    <property type="protein sequence ID" value="RFU61099.1"/>
    <property type="molecule type" value="Genomic_DNA"/>
</dbReference>
<feature type="signal peptide" evidence="3">
    <location>
        <begin position="1"/>
        <end position="20"/>
    </location>
</feature>
<dbReference type="SMART" id="SM00369">
    <property type="entry name" value="LRR_TYP"/>
    <property type="match status" value="7"/>
</dbReference>
<gene>
    <name evidence="4" type="ORF">D0466_19130</name>
</gene>
<dbReference type="InterPro" id="IPR001611">
    <property type="entry name" value="Leu-rich_rpt"/>
</dbReference>
<dbReference type="PANTHER" id="PTHR46652">
    <property type="entry name" value="LEUCINE-RICH REPEAT AND IQ DOMAIN-CONTAINING PROTEIN 1-RELATED"/>
    <property type="match status" value="1"/>
</dbReference>
<dbReference type="SUPFAM" id="SSF52058">
    <property type="entry name" value="L domain-like"/>
    <property type="match status" value="3"/>
</dbReference>
<dbReference type="InterPro" id="IPR025875">
    <property type="entry name" value="Leu-rich_rpt_4"/>
</dbReference>
<dbReference type="InterPro" id="IPR003591">
    <property type="entry name" value="Leu-rich_rpt_typical-subtyp"/>
</dbReference>
<sequence>MMKRLLAMLAFAMLVFFSPGETPSISAKGLSSQEIIKKSRIQVDLRDKDGKIHKAYLYSEKETKGYKTQNKKKYTVYHGSYKLALFDKDNKKKLSEINTGIKTFSSSMNVTDTGTIKIFPYKAGQPNLVGITEELIPPAKKVYAFHSLYYVNKGKLSKVKVQVDKEPMYFYNFDKLTNNKPNEFVGSSRFKDTQHDGTFIFNWLFKPASSELDVTSAKFVRKDGVQENMPIFSYIKDIRFKDKGLESAVRDTLKKPSGTITLTDLDKITAISAKYHGITDLSGLEYARNLEKLDVSYNGLDEKDFWPIEQNPKLQYLDIESNYGIRNLGFIERMWGELSFLNIGSTRVNDLSPLEDAKSLKELYLYGTEIKNLRPISNLRSLTYLDISATDVSELEPIKGLKTLETLWMERINIDSFQALKGLTKLKKLNIDNTFYGTDDRIDGSPLKNLKQLELLYMDRVFFKDFTFLKSMSNLKTLKAPYSHVSAADVRFNTSLEHLDIKSKDVSGLSNLTKLRYLDISDSGTENIDALSNLKNLTELNASNNEIQDIAPISSLPKLERLALDNNQIKRLPQFSLPHLSLLGLSENDFSDLTPLTVLTQLQELDLGYVEFEPGSLSALSSLEALERLGLSASRITSIEPLSKLVHISQLDLSNNKIEDIKPIAALPKLENLDVSLNSIQSLPELNLPNLTALSVSGNEIVDITQIGALKKLNDLQLENNPIRDYSPLKQLPGLEMEYPENEDEIIKDSLLEQAIREELNKPQGGITKEDLSKLKSLEIYQSEVRSLKGLEYATNLTNLQIFDTWVSDIEPLKGMKHVKTLNLGFNKIKNIEPLSELAGIEELNLEHNRIEQVDSLANLTRLRDLNLGHNRVTKIEALSDLNALENLELRNNRIIHAALSSMDKLKSLNLMDNDIKEISLENVTSLEDLSLDQNPIESVSFLRNLDRLRSISFIDTPVRDITVLTGLENLISASFDMDIVPWEDATVNTLLERGVELRINGIFYVNGE</sequence>
<accession>A0A372L988</accession>
<evidence type="ECO:0000313" key="5">
    <source>
        <dbReference type="Proteomes" id="UP000262939"/>
    </source>
</evidence>
<dbReference type="SMART" id="SM00364">
    <property type="entry name" value="LRR_BAC"/>
    <property type="match status" value="4"/>
</dbReference>
<protein>
    <recommendedName>
        <fullName evidence="6">Leucine-rich repeat domain-containing protein</fullName>
    </recommendedName>
</protein>
<dbReference type="OrthoDB" id="2786233at2"/>
<keyword evidence="3" id="KW-0732">Signal</keyword>
<dbReference type="AlphaFoldDB" id="A0A372L988"/>
<name>A0A372L988_9BACI</name>
<organism evidence="4 5">
    <name type="scientific">Peribacillus glennii</name>
    <dbReference type="NCBI Taxonomy" id="2303991"/>
    <lineage>
        <taxon>Bacteria</taxon>
        <taxon>Bacillati</taxon>
        <taxon>Bacillota</taxon>
        <taxon>Bacilli</taxon>
        <taxon>Bacillales</taxon>
        <taxon>Bacillaceae</taxon>
        <taxon>Peribacillus</taxon>
    </lineage>
</organism>
<evidence type="ECO:0000256" key="2">
    <source>
        <dbReference type="ARBA" id="ARBA00022737"/>
    </source>
</evidence>
<comment type="caution">
    <text evidence="4">The sequence shown here is derived from an EMBL/GenBank/DDBJ whole genome shotgun (WGS) entry which is preliminary data.</text>
</comment>
<reference evidence="4 5" key="1">
    <citation type="submission" date="2018-08" db="EMBL/GenBank/DDBJ databases">
        <title>Bacillus chawlae sp. nov., Bacillus glennii sp. nov., and Bacillus saganii sp. nov. Isolated from the Vehicle Assembly Building at Kennedy Space Center where the Viking Spacecraft were Assembled.</title>
        <authorList>
            <person name="Seuylemezian A."/>
            <person name="Vaishampayan P."/>
        </authorList>
    </citation>
    <scope>NUCLEOTIDE SEQUENCE [LARGE SCALE GENOMIC DNA]</scope>
    <source>
        <strain evidence="4 5">V44-8</strain>
    </source>
</reference>
<evidence type="ECO:0000313" key="4">
    <source>
        <dbReference type="EMBL" id="RFU61099.1"/>
    </source>
</evidence>
<keyword evidence="1" id="KW-0433">Leucine-rich repeat</keyword>
<dbReference type="Pfam" id="PF12799">
    <property type="entry name" value="LRR_4"/>
    <property type="match status" value="4"/>
</dbReference>
<keyword evidence="2" id="KW-0677">Repeat</keyword>
<keyword evidence="5" id="KW-1185">Reference proteome</keyword>
<evidence type="ECO:0000256" key="1">
    <source>
        <dbReference type="ARBA" id="ARBA00022614"/>
    </source>
</evidence>
<evidence type="ECO:0008006" key="6">
    <source>
        <dbReference type="Google" id="ProtNLM"/>
    </source>
</evidence>
<dbReference type="PROSITE" id="PS51450">
    <property type="entry name" value="LRR"/>
    <property type="match status" value="10"/>
</dbReference>
<proteinExistence type="predicted"/>
<dbReference type="Gene3D" id="3.80.10.10">
    <property type="entry name" value="Ribonuclease Inhibitor"/>
    <property type="match status" value="4"/>
</dbReference>